<feature type="transmembrane region" description="Helical" evidence="8">
    <location>
        <begin position="287"/>
        <end position="306"/>
    </location>
</feature>
<evidence type="ECO:0000256" key="5">
    <source>
        <dbReference type="ARBA" id="ARBA00022989"/>
    </source>
</evidence>
<comment type="subcellular location">
    <subcellularLocation>
        <location evidence="1">Cell membrane</location>
        <topology evidence="1">Multi-pass membrane protein</topology>
    </subcellularLocation>
</comment>
<evidence type="ECO:0000256" key="8">
    <source>
        <dbReference type="SAM" id="Phobius"/>
    </source>
</evidence>
<organism evidence="9 10">
    <name type="scientific">candidate division WWE3 bacterium GW2011_GWC2_41_23</name>
    <dbReference type="NCBI Taxonomy" id="1619123"/>
    <lineage>
        <taxon>Bacteria</taxon>
        <taxon>Katanobacteria</taxon>
    </lineage>
</organism>
<keyword evidence="5 8" id="KW-1133">Transmembrane helix</keyword>
<evidence type="ECO:0000256" key="6">
    <source>
        <dbReference type="ARBA" id="ARBA00023136"/>
    </source>
</evidence>
<feature type="transmembrane region" description="Helical" evidence="8">
    <location>
        <begin position="147"/>
        <end position="173"/>
    </location>
</feature>
<keyword evidence="2" id="KW-1003">Cell membrane</keyword>
<feature type="transmembrane region" description="Helical" evidence="8">
    <location>
        <begin position="224"/>
        <end position="243"/>
    </location>
</feature>
<evidence type="ECO:0000256" key="7">
    <source>
        <dbReference type="ARBA" id="ARBA00024033"/>
    </source>
</evidence>
<dbReference type="Proteomes" id="UP000033947">
    <property type="component" value="Unassembled WGS sequence"/>
</dbReference>
<evidence type="ECO:0000256" key="1">
    <source>
        <dbReference type="ARBA" id="ARBA00004651"/>
    </source>
</evidence>
<evidence type="ECO:0000313" key="10">
    <source>
        <dbReference type="Proteomes" id="UP000033947"/>
    </source>
</evidence>
<protein>
    <recommendedName>
        <fullName evidence="11">DUF2029 domain-containing protein</fullName>
    </recommendedName>
</protein>
<keyword evidence="3" id="KW-0808">Transferase</keyword>
<accession>A0A0G0Y0A1</accession>
<name>A0A0G0Y0A1_UNCKA</name>
<proteinExistence type="inferred from homology"/>
<feature type="transmembrane region" description="Helical" evidence="8">
    <location>
        <begin position="318"/>
        <end position="343"/>
    </location>
</feature>
<evidence type="ECO:0000256" key="3">
    <source>
        <dbReference type="ARBA" id="ARBA00022679"/>
    </source>
</evidence>
<dbReference type="EMBL" id="LCBB01000010">
    <property type="protein sequence ID" value="KKS02816.1"/>
    <property type="molecule type" value="Genomic_DNA"/>
</dbReference>
<comment type="caution">
    <text evidence="9">The sequence shown here is derived from an EMBL/GenBank/DDBJ whole genome shotgun (WGS) entry which is preliminary data.</text>
</comment>
<evidence type="ECO:0000256" key="2">
    <source>
        <dbReference type="ARBA" id="ARBA00022475"/>
    </source>
</evidence>
<keyword evidence="6 8" id="KW-0472">Membrane</keyword>
<feature type="transmembrane region" description="Helical" evidence="8">
    <location>
        <begin position="355"/>
        <end position="372"/>
    </location>
</feature>
<evidence type="ECO:0000313" key="9">
    <source>
        <dbReference type="EMBL" id="KKS02816.1"/>
    </source>
</evidence>
<feature type="transmembrane region" description="Helical" evidence="8">
    <location>
        <begin position="118"/>
        <end position="135"/>
    </location>
</feature>
<feature type="transmembrane region" description="Helical" evidence="8">
    <location>
        <begin position="21"/>
        <end position="39"/>
    </location>
</feature>
<dbReference type="GO" id="GO:0005886">
    <property type="term" value="C:plasma membrane"/>
    <property type="evidence" value="ECO:0007669"/>
    <property type="project" value="UniProtKB-SubCell"/>
</dbReference>
<evidence type="ECO:0000256" key="4">
    <source>
        <dbReference type="ARBA" id="ARBA00022692"/>
    </source>
</evidence>
<reference evidence="9 10" key="1">
    <citation type="journal article" date="2015" name="Nature">
        <title>rRNA introns, odd ribosomes, and small enigmatic genomes across a large radiation of phyla.</title>
        <authorList>
            <person name="Brown C.T."/>
            <person name="Hug L.A."/>
            <person name="Thomas B.C."/>
            <person name="Sharon I."/>
            <person name="Castelle C.J."/>
            <person name="Singh A."/>
            <person name="Wilkins M.J."/>
            <person name="Williams K.H."/>
            <person name="Banfield J.F."/>
        </authorList>
    </citation>
    <scope>NUCLEOTIDE SEQUENCE [LARGE SCALE GENOMIC DNA]</scope>
</reference>
<evidence type="ECO:0008006" key="11">
    <source>
        <dbReference type="Google" id="ProtNLM"/>
    </source>
</evidence>
<dbReference type="GO" id="GO:0016758">
    <property type="term" value="F:hexosyltransferase activity"/>
    <property type="evidence" value="ECO:0007669"/>
    <property type="project" value="InterPro"/>
</dbReference>
<sequence length="430" mass="48664">MNITILKVWLGKIRDLDIKDFGSKAAIIIVSFVTFSHYIVAAFKTMPVDFYAFYTGATILITDKSNLYNPEVQQNIQEQLFKKGFGGEKGYMAFVNLPVSAIPYFPFLLIPPLVAEKVAQALTLVAILWTIYRLYKFHKLKFLSWTTAFVASFYPIYATVHLGQIGTFIFWVATEMYIAFMERKTLKLGVLSSLLFLKFQYLPFILLIFAIYPERKKFIKISAFCIFLFALANYLLMGNELLLQYFSLIGQYVTKPGSFGMEYKFGMDIYSLLSVLVGGFKNSLTSVAVIGTLALSTQAALFIFLLKKRDSYTQGSDIFYFCLITALIMTPHSMPADFIILAIPLIGLLPRIKKAWFYTATVIILSLFFYFSAFGWQWTHTILLLLYLPLLVLSAIKNPGSIGQKIHGAVEREKSFLVGDPGIEPGTARV</sequence>
<dbReference type="InterPro" id="IPR018584">
    <property type="entry name" value="GT87"/>
</dbReference>
<feature type="transmembrane region" description="Helical" evidence="8">
    <location>
        <begin position="193"/>
        <end position="212"/>
    </location>
</feature>
<dbReference type="AlphaFoldDB" id="A0A0G0Y0A1"/>
<comment type="similarity">
    <text evidence="7">Belongs to the glycosyltransferase 87 family.</text>
</comment>
<keyword evidence="4 8" id="KW-0812">Transmembrane</keyword>
<dbReference type="Pfam" id="PF09594">
    <property type="entry name" value="GT87"/>
    <property type="match status" value="1"/>
</dbReference>
<gene>
    <name evidence="9" type="ORF">UU55_C0010G0012</name>
</gene>